<protein>
    <submittedName>
        <fullName evidence="1">Uncharacterized protein</fullName>
    </submittedName>
</protein>
<dbReference type="AlphaFoldDB" id="A0A2P2MZK1"/>
<evidence type="ECO:0000313" key="1">
    <source>
        <dbReference type="EMBL" id="MBX35650.1"/>
    </source>
</evidence>
<dbReference type="EMBL" id="GGEC01055166">
    <property type="protein sequence ID" value="MBX35650.1"/>
    <property type="molecule type" value="Transcribed_RNA"/>
</dbReference>
<organism evidence="1">
    <name type="scientific">Rhizophora mucronata</name>
    <name type="common">Asiatic mangrove</name>
    <dbReference type="NCBI Taxonomy" id="61149"/>
    <lineage>
        <taxon>Eukaryota</taxon>
        <taxon>Viridiplantae</taxon>
        <taxon>Streptophyta</taxon>
        <taxon>Embryophyta</taxon>
        <taxon>Tracheophyta</taxon>
        <taxon>Spermatophyta</taxon>
        <taxon>Magnoliopsida</taxon>
        <taxon>eudicotyledons</taxon>
        <taxon>Gunneridae</taxon>
        <taxon>Pentapetalae</taxon>
        <taxon>rosids</taxon>
        <taxon>fabids</taxon>
        <taxon>Malpighiales</taxon>
        <taxon>Rhizophoraceae</taxon>
        <taxon>Rhizophora</taxon>
    </lineage>
</organism>
<sequence length="25" mass="3060">MHNSMEKWSQSRCIYHSFTCKNGKR</sequence>
<accession>A0A2P2MZK1</accession>
<reference evidence="1" key="1">
    <citation type="submission" date="2018-02" db="EMBL/GenBank/DDBJ databases">
        <title>Rhizophora mucronata_Transcriptome.</title>
        <authorList>
            <person name="Meera S.P."/>
            <person name="Sreeshan A."/>
            <person name="Augustine A."/>
        </authorList>
    </citation>
    <scope>NUCLEOTIDE SEQUENCE</scope>
    <source>
        <tissue evidence="1">Leaf</tissue>
    </source>
</reference>
<name>A0A2P2MZK1_RHIMU</name>
<proteinExistence type="predicted"/>